<evidence type="ECO:0000259" key="1">
    <source>
        <dbReference type="PROSITE" id="PS50994"/>
    </source>
</evidence>
<dbReference type="SUPFAM" id="SSF53098">
    <property type="entry name" value="Ribonuclease H-like"/>
    <property type="match status" value="1"/>
</dbReference>
<dbReference type="Pfam" id="PF00665">
    <property type="entry name" value="rve"/>
    <property type="match status" value="1"/>
</dbReference>
<dbReference type="InterPro" id="IPR025724">
    <property type="entry name" value="GAG-pre-integrase_dom"/>
</dbReference>
<accession>A0ABQ5GSD6</accession>
<feature type="domain" description="Integrase catalytic" evidence="1">
    <location>
        <begin position="266"/>
        <end position="366"/>
    </location>
</feature>
<dbReference type="PANTHER" id="PTHR42648:SF18">
    <property type="entry name" value="RETROTRANSPOSON, UNCLASSIFIED-LIKE PROTEIN"/>
    <property type="match status" value="1"/>
</dbReference>
<dbReference type="InterPro" id="IPR012337">
    <property type="entry name" value="RNaseH-like_sf"/>
</dbReference>
<protein>
    <submittedName>
        <fullName evidence="2">Retrovirus-related pol polyprotein from transposon TNT 1-94</fullName>
    </submittedName>
</protein>
<dbReference type="PANTHER" id="PTHR42648">
    <property type="entry name" value="TRANSPOSASE, PUTATIVE-RELATED"/>
    <property type="match status" value="1"/>
</dbReference>
<reference evidence="2" key="2">
    <citation type="submission" date="2022-01" db="EMBL/GenBank/DDBJ databases">
        <authorList>
            <person name="Yamashiro T."/>
            <person name="Shiraishi A."/>
            <person name="Satake H."/>
            <person name="Nakayama K."/>
        </authorList>
    </citation>
    <scope>NUCLEOTIDE SEQUENCE</scope>
</reference>
<dbReference type="InterPro" id="IPR039537">
    <property type="entry name" value="Retrotran_Ty1/copia-like"/>
</dbReference>
<dbReference type="InterPro" id="IPR001584">
    <property type="entry name" value="Integrase_cat-core"/>
</dbReference>
<reference evidence="2" key="1">
    <citation type="journal article" date="2022" name="Int. J. Mol. Sci.">
        <title>Draft Genome of Tanacetum Coccineum: Genomic Comparison of Closely Related Tanacetum-Family Plants.</title>
        <authorList>
            <person name="Yamashiro T."/>
            <person name="Shiraishi A."/>
            <person name="Nakayama K."/>
            <person name="Satake H."/>
        </authorList>
    </citation>
    <scope>NUCLEOTIDE SEQUENCE</scope>
</reference>
<evidence type="ECO:0000313" key="2">
    <source>
        <dbReference type="EMBL" id="GJT78557.1"/>
    </source>
</evidence>
<dbReference type="Pfam" id="PF13976">
    <property type="entry name" value="gag_pre-integrs"/>
    <property type="match status" value="1"/>
</dbReference>
<gene>
    <name evidence="2" type="ORF">Tco_1045282</name>
</gene>
<name>A0ABQ5GSD6_9ASTR</name>
<evidence type="ECO:0000313" key="3">
    <source>
        <dbReference type="Proteomes" id="UP001151760"/>
    </source>
</evidence>
<comment type="caution">
    <text evidence="2">The sequence shown here is derived from an EMBL/GenBank/DDBJ whole genome shotgun (WGS) entry which is preliminary data.</text>
</comment>
<dbReference type="Proteomes" id="UP001151760">
    <property type="component" value="Unassembled WGS sequence"/>
</dbReference>
<dbReference type="PROSITE" id="PS50994">
    <property type="entry name" value="INTEGRASE"/>
    <property type="match status" value="1"/>
</dbReference>
<dbReference type="InterPro" id="IPR036397">
    <property type="entry name" value="RNaseH_sf"/>
</dbReference>
<dbReference type="Gene3D" id="3.30.420.10">
    <property type="entry name" value="Ribonuclease H-like superfamily/Ribonuclease H"/>
    <property type="match status" value="1"/>
</dbReference>
<proteinExistence type="predicted"/>
<dbReference type="EMBL" id="BQNB010018813">
    <property type="protein sequence ID" value="GJT78557.1"/>
    <property type="molecule type" value="Genomic_DNA"/>
</dbReference>
<keyword evidence="3" id="KW-1185">Reference proteome</keyword>
<sequence length="366" mass="41927">MEKLKNENVSLEFQANMSVSTSRGLKGVTSVRRPPSRRSSKNSVFLKAKDDILCVSYDKNVLTPCHDKYLAKYKLFVHSKVRRALFTTPRNTKSKSLDTTPIVEKTRNSWEQSALENDHFAAITGYGDYVHGNVTICHVYYVEGLGHNLFSIGQFYDGDLEVAFRSKTCYVRNLEGYDLLTGARESNLYMISISDMAASSPVCLMSKVALTKSWLWHTILSRLNFGTINHLTKQDLVDGLPKFEYDKDHLCSACEKEKSKKANLQPKLIPSTYSKLELIHMDLCGPMRVESINGKKYIMVIIDDYARYMWVYFLRTKDEAPDMILKFIAQVQLNFKVQIQKARTDRGTKLKNAILKAYYEKLGIMQ</sequence>
<organism evidence="2 3">
    <name type="scientific">Tanacetum coccineum</name>
    <dbReference type="NCBI Taxonomy" id="301880"/>
    <lineage>
        <taxon>Eukaryota</taxon>
        <taxon>Viridiplantae</taxon>
        <taxon>Streptophyta</taxon>
        <taxon>Embryophyta</taxon>
        <taxon>Tracheophyta</taxon>
        <taxon>Spermatophyta</taxon>
        <taxon>Magnoliopsida</taxon>
        <taxon>eudicotyledons</taxon>
        <taxon>Gunneridae</taxon>
        <taxon>Pentapetalae</taxon>
        <taxon>asterids</taxon>
        <taxon>campanulids</taxon>
        <taxon>Asterales</taxon>
        <taxon>Asteraceae</taxon>
        <taxon>Asteroideae</taxon>
        <taxon>Anthemideae</taxon>
        <taxon>Anthemidinae</taxon>
        <taxon>Tanacetum</taxon>
    </lineage>
</organism>